<dbReference type="SUPFAM" id="SSF158472">
    <property type="entry name" value="HAMP domain-like"/>
    <property type="match status" value="1"/>
</dbReference>
<dbReference type="InterPro" id="IPR033479">
    <property type="entry name" value="dCache_1"/>
</dbReference>
<dbReference type="InterPro" id="IPR043128">
    <property type="entry name" value="Rev_trsase/Diguanyl_cyclase"/>
</dbReference>
<dbReference type="PROSITE" id="PS50887">
    <property type="entry name" value="GGDEF"/>
    <property type="match status" value="1"/>
</dbReference>
<gene>
    <name evidence="10" type="ORF">D3878_22790</name>
</gene>
<dbReference type="Pfam" id="PF00990">
    <property type="entry name" value="GGDEF"/>
    <property type="match status" value="1"/>
</dbReference>
<keyword evidence="3 6" id="KW-0812">Transmembrane</keyword>
<keyword evidence="4 6" id="KW-1133">Transmembrane helix</keyword>
<evidence type="ECO:0000259" key="8">
    <source>
        <dbReference type="PROSITE" id="PS50885"/>
    </source>
</evidence>
<organism evidence="10 11">
    <name type="scientific">Noviherbaspirillum sedimenti</name>
    <dbReference type="NCBI Taxonomy" id="2320865"/>
    <lineage>
        <taxon>Bacteria</taxon>
        <taxon>Pseudomonadati</taxon>
        <taxon>Pseudomonadota</taxon>
        <taxon>Betaproteobacteria</taxon>
        <taxon>Burkholderiales</taxon>
        <taxon>Oxalobacteraceae</taxon>
        <taxon>Noviherbaspirillum</taxon>
    </lineage>
</organism>
<dbReference type="GO" id="GO:0005886">
    <property type="term" value="C:plasma membrane"/>
    <property type="evidence" value="ECO:0007669"/>
    <property type="project" value="UniProtKB-SubCell"/>
</dbReference>
<dbReference type="Gene3D" id="6.10.340.10">
    <property type="match status" value="1"/>
</dbReference>
<sequence>MGIRSNFLTIRIRLALIILVAALPAAGLFVFESWQAYKRAYAEAGRNLLEMAQLAANNERNIVQGVNDLLTAISEAPFIQNRDMLACNSYLEKIGRRYPHYHAFSIIDRKGNVICTGNKLAPSVRVFDRPYFDLVMREKRFVAVGYLVSRVTNIPGVAFALPILDSGLEHGRVIGMVGTAVRLEAFTSLTRGLGVPLGARVSIVDHQGVVLATEPGRQAEVGKPLASNTLLASLFSGKPQVLEAVSADGVARLFAIAPAMHEGRAVFFTIIGLDKASLAAPALKSLSINLTALFSLALLSLIGTWVASKKLLIRPVKQLIDTAQEVASGNLQARTNLTYRGGEIGELAHHFDNMTAALARRDKEMRASSQYIEYLAHHDELTKLPNRRFLHMRLAQCLEDNRKTGHVLAVVFIDLDRFRIINDSLGHAAGDLLLVDVAHRLKEGLEAKDLAAHLGSDEFVCVLTGLASFRQAAVIANKLRDILCQGYVLANQQVTLGASLGVCMCPTDCEDAPTAVKYAEVAMRTAKESGSGVQFFSREINAGAISRLTLENELRKALQQGEFTLYYQPQIDLASNRVVGAETLIRWQHPEKGLLSPITFIALAEETRLILEIGAWTLDTACMQSRAWQDAGLPPIQVAVNVSAHQFRQAGFAALVGRALAHSGLAANMLELEVTESVLLNDVNKSLTQLQAMGVSLSIDDFGTGYSSLSYLKDLPINKLKIDQSFIRNIMEIQDNQAITRAIVGLAKSLGLKVLAEGVDSAQACEFLRELGCDQIQGYYFGKPMPAEQFALLLKKSAQVIESIDGNSLAPL</sequence>
<dbReference type="CDD" id="cd06225">
    <property type="entry name" value="HAMP"/>
    <property type="match status" value="1"/>
</dbReference>
<dbReference type="PANTHER" id="PTHR44757">
    <property type="entry name" value="DIGUANYLATE CYCLASE DGCP"/>
    <property type="match status" value="1"/>
</dbReference>
<dbReference type="GO" id="GO:0007165">
    <property type="term" value="P:signal transduction"/>
    <property type="evidence" value="ECO:0007669"/>
    <property type="project" value="InterPro"/>
</dbReference>
<evidence type="ECO:0000256" key="3">
    <source>
        <dbReference type="ARBA" id="ARBA00022692"/>
    </source>
</evidence>
<dbReference type="Pfam" id="PF02743">
    <property type="entry name" value="dCache_1"/>
    <property type="match status" value="1"/>
</dbReference>
<evidence type="ECO:0000313" key="11">
    <source>
        <dbReference type="Proteomes" id="UP000266327"/>
    </source>
</evidence>
<dbReference type="Proteomes" id="UP000266327">
    <property type="component" value="Unassembled WGS sequence"/>
</dbReference>
<comment type="caution">
    <text evidence="10">The sequence shown here is derived from an EMBL/GenBank/DDBJ whole genome shotgun (WGS) entry which is preliminary data.</text>
</comment>
<proteinExistence type="predicted"/>
<dbReference type="InterPro" id="IPR000160">
    <property type="entry name" value="GGDEF_dom"/>
</dbReference>
<dbReference type="CDD" id="cd01949">
    <property type="entry name" value="GGDEF"/>
    <property type="match status" value="1"/>
</dbReference>
<dbReference type="Gene3D" id="3.30.450.20">
    <property type="entry name" value="PAS domain"/>
    <property type="match status" value="1"/>
</dbReference>
<dbReference type="FunFam" id="3.20.20.450:FF:000001">
    <property type="entry name" value="Cyclic di-GMP phosphodiesterase yahA"/>
    <property type="match status" value="1"/>
</dbReference>
<keyword evidence="11" id="KW-1185">Reference proteome</keyword>
<evidence type="ECO:0000259" key="9">
    <source>
        <dbReference type="PROSITE" id="PS50887"/>
    </source>
</evidence>
<dbReference type="PANTHER" id="PTHR44757:SF2">
    <property type="entry name" value="BIOFILM ARCHITECTURE MAINTENANCE PROTEIN MBAA"/>
    <property type="match status" value="1"/>
</dbReference>
<evidence type="ECO:0000313" key="10">
    <source>
        <dbReference type="EMBL" id="RJG04066.1"/>
    </source>
</evidence>
<dbReference type="RefSeq" id="WP_119787550.1">
    <property type="nucleotide sequence ID" value="NZ_QYUQ01000002.1"/>
</dbReference>
<dbReference type="EMBL" id="QYUQ01000002">
    <property type="protein sequence ID" value="RJG04066.1"/>
    <property type="molecule type" value="Genomic_DNA"/>
</dbReference>
<feature type="domain" description="HAMP" evidence="8">
    <location>
        <begin position="310"/>
        <end position="363"/>
    </location>
</feature>
<dbReference type="OrthoDB" id="9813903at2"/>
<keyword evidence="5 6" id="KW-0472">Membrane</keyword>
<dbReference type="AlphaFoldDB" id="A0A3A3GP18"/>
<dbReference type="Gene3D" id="3.20.20.450">
    <property type="entry name" value="EAL domain"/>
    <property type="match status" value="1"/>
</dbReference>
<dbReference type="SUPFAM" id="SSF55073">
    <property type="entry name" value="Nucleotide cyclase"/>
    <property type="match status" value="1"/>
</dbReference>
<dbReference type="InterPro" id="IPR001633">
    <property type="entry name" value="EAL_dom"/>
</dbReference>
<dbReference type="Gene3D" id="3.30.70.270">
    <property type="match status" value="1"/>
</dbReference>
<reference evidence="11" key="1">
    <citation type="submission" date="2018-09" db="EMBL/GenBank/DDBJ databases">
        <authorList>
            <person name="Zhu H."/>
        </authorList>
    </citation>
    <scope>NUCLEOTIDE SEQUENCE [LARGE SCALE GENOMIC DNA]</scope>
    <source>
        <strain evidence="11">K1S02-23</strain>
    </source>
</reference>
<evidence type="ECO:0000256" key="4">
    <source>
        <dbReference type="ARBA" id="ARBA00022989"/>
    </source>
</evidence>
<evidence type="ECO:0000256" key="1">
    <source>
        <dbReference type="ARBA" id="ARBA00004651"/>
    </source>
</evidence>
<protein>
    <submittedName>
        <fullName evidence="10">EAL domain-containing protein</fullName>
    </submittedName>
</protein>
<dbReference type="SMART" id="SM00304">
    <property type="entry name" value="HAMP"/>
    <property type="match status" value="1"/>
</dbReference>
<accession>A0A3A3GP18</accession>
<dbReference type="InterPro" id="IPR029787">
    <property type="entry name" value="Nucleotide_cyclase"/>
</dbReference>
<dbReference type="SMART" id="SM00267">
    <property type="entry name" value="GGDEF"/>
    <property type="match status" value="1"/>
</dbReference>
<dbReference type="Pfam" id="PF00563">
    <property type="entry name" value="EAL"/>
    <property type="match status" value="1"/>
</dbReference>
<dbReference type="Pfam" id="PF00672">
    <property type="entry name" value="HAMP"/>
    <property type="match status" value="1"/>
</dbReference>
<feature type="transmembrane region" description="Helical" evidence="6">
    <location>
        <begin position="286"/>
        <end position="307"/>
    </location>
</feature>
<name>A0A3A3GP18_9BURK</name>
<dbReference type="InterPro" id="IPR035919">
    <property type="entry name" value="EAL_sf"/>
</dbReference>
<dbReference type="InterPro" id="IPR052155">
    <property type="entry name" value="Biofilm_reg_signaling"/>
</dbReference>
<dbReference type="CDD" id="cd12914">
    <property type="entry name" value="PDC1_DGC_like"/>
    <property type="match status" value="1"/>
</dbReference>
<evidence type="ECO:0000256" key="2">
    <source>
        <dbReference type="ARBA" id="ARBA00022475"/>
    </source>
</evidence>
<dbReference type="InterPro" id="IPR003660">
    <property type="entry name" value="HAMP_dom"/>
</dbReference>
<dbReference type="SUPFAM" id="SSF141868">
    <property type="entry name" value="EAL domain-like"/>
    <property type="match status" value="1"/>
</dbReference>
<dbReference type="SMART" id="SM00052">
    <property type="entry name" value="EAL"/>
    <property type="match status" value="1"/>
</dbReference>
<dbReference type="CDD" id="cd01948">
    <property type="entry name" value="EAL"/>
    <property type="match status" value="1"/>
</dbReference>
<feature type="transmembrane region" description="Helical" evidence="6">
    <location>
        <begin position="12"/>
        <end position="31"/>
    </location>
</feature>
<feature type="domain" description="GGDEF" evidence="9">
    <location>
        <begin position="406"/>
        <end position="539"/>
    </location>
</feature>
<evidence type="ECO:0000256" key="5">
    <source>
        <dbReference type="ARBA" id="ARBA00023136"/>
    </source>
</evidence>
<dbReference type="PROSITE" id="PS50883">
    <property type="entry name" value="EAL"/>
    <property type="match status" value="1"/>
</dbReference>
<evidence type="ECO:0000259" key="7">
    <source>
        <dbReference type="PROSITE" id="PS50883"/>
    </source>
</evidence>
<dbReference type="NCBIfam" id="TIGR00254">
    <property type="entry name" value="GGDEF"/>
    <property type="match status" value="1"/>
</dbReference>
<evidence type="ECO:0000256" key="6">
    <source>
        <dbReference type="SAM" id="Phobius"/>
    </source>
</evidence>
<feature type="domain" description="EAL" evidence="7">
    <location>
        <begin position="547"/>
        <end position="798"/>
    </location>
</feature>
<dbReference type="PROSITE" id="PS50885">
    <property type="entry name" value="HAMP"/>
    <property type="match status" value="1"/>
</dbReference>
<comment type="subcellular location">
    <subcellularLocation>
        <location evidence="1">Cell membrane</location>
        <topology evidence="1">Multi-pass membrane protein</topology>
    </subcellularLocation>
</comment>
<keyword evidence="2" id="KW-1003">Cell membrane</keyword>